<dbReference type="PANTHER" id="PTHR21463:SF0">
    <property type="entry name" value="ANGIOPOIETIN-LIKE PROTEIN 8"/>
    <property type="match status" value="1"/>
</dbReference>
<feature type="chain" id="PRO_5043777013" evidence="2">
    <location>
        <begin position="22"/>
        <end position="230"/>
    </location>
</feature>
<dbReference type="GO" id="GO:0070328">
    <property type="term" value="P:triglyceride homeostasis"/>
    <property type="evidence" value="ECO:0007669"/>
    <property type="project" value="InterPro"/>
</dbReference>
<feature type="region of interest" description="Disordered" evidence="1">
    <location>
        <begin position="66"/>
        <end position="99"/>
    </location>
</feature>
<keyword evidence="4" id="KW-1185">Reference proteome</keyword>
<evidence type="ECO:0000256" key="1">
    <source>
        <dbReference type="SAM" id="MobiDB-lite"/>
    </source>
</evidence>
<gene>
    <name evidence="3" type="ORF">WMY93_033903</name>
</gene>
<protein>
    <submittedName>
        <fullName evidence="3">Uncharacterized protein</fullName>
    </submittedName>
</protein>
<organism evidence="3 4">
    <name type="scientific">Mugilogobius chulae</name>
    <name type="common">yellowstripe goby</name>
    <dbReference type="NCBI Taxonomy" id="88201"/>
    <lineage>
        <taxon>Eukaryota</taxon>
        <taxon>Metazoa</taxon>
        <taxon>Chordata</taxon>
        <taxon>Craniata</taxon>
        <taxon>Vertebrata</taxon>
        <taxon>Euteleostomi</taxon>
        <taxon>Actinopterygii</taxon>
        <taxon>Neopterygii</taxon>
        <taxon>Teleostei</taxon>
        <taxon>Neoteleostei</taxon>
        <taxon>Acanthomorphata</taxon>
        <taxon>Gobiaria</taxon>
        <taxon>Gobiiformes</taxon>
        <taxon>Gobioidei</taxon>
        <taxon>Gobiidae</taxon>
        <taxon>Gobionellinae</taxon>
        <taxon>Mugilogobius</taxon>
    </lineage>
</organism>
<sequence length="230" mass="26931">MTTTQLTTLLLVLLSSLSACAFPSSPRDKQQQHASWDEVNVVAHGLLQLGQALKEHVDKTKAQVRELNGGLREASAGLQRLEQEREEREEREEKEREELRMRLEKLEQKVEDLLRTPASDTNSSDDAEVPFVQRLMAAQNRRMDLLVEKMKQQQEKLEKQSVHLQTLQSKVGQKRMKSFRRKQDVTMERDETTQNGETLLITLYQNRLRLRPNLELKMVRKEMKIKSKQW</sequence>
<dbReference type="Proteomes" id="UP001460270">
    <property type="component" value="Unassembled WGS sequence"/>
</dbReference>
<evidence type="ECO:0000313" key="3">
    <source>
        <dbReference type="EMBL" id="KAK7879315.1"/>
    </source>
</evidence>
<evidence type="ECO:0000256" key="2">
    <source>
        <dbReference type="SAM" id="SignalP"/>
    </source>
</evidence>
<name>A0AAW0MLY0_9GOBI</name>
<comment type="caution">
    <text evidence="3">The sequence shown here is derived from an EMBL/GenBank/DDBJ whole genome shotgun (WGS) entry which is preliminary data.</text>
</comment>
<dbReference type="EMBL" id="JBBPFD010000288">
    <property type="protein sequence ID" value="KAK7879315.1"/>
    <property type="molecule type" value="Genomic_DNA"/>
</dbReference>
<reference evidence="4" key="1">
    <citation type="submission" date="2024-04" db="EMBL/GenBank/DDBJ databases">
        <title>Salinicola lusitanus LLJ914,a marine bacterium isolated from the Okinawa Trough.</title>
        <authorList>
            <person name="Li J."/>
        </authorList>
    </citation>
    <scope>NUCLEOTIDE SEQUENCE [LARGE SCALE GENOMIC DNA]</scope>
</reference>
<feature type="compositionally biased region" description="Basic and acidic residues" evidence="1">
    <location>
        <begin position="81"/>
        <end position="99"/>
    </location>
</feature>
<proteinExistence type="predicted"/>
<dbReference type="AlphaFoldDB" id="A0AAW0MLY0"/>
<accession>A0AAW0MLY0</accession>
<feature type="signal peptide" evidence="2">
    <location>
        <begin position="1"/>
        <end position="21"/>
    </location>
</feature>
<dbReference type="PANTHER" id="PTHR21463">
    <property type="entry name" value="ANGIOPOIETIN-LIKE PROTEIN 8"/>
    <property type="match status" value="1"/>
</dbReference>
<evidence type="ECO:0000313" key="4">
    <source>
        <dbReference type="Proteomes" id="UP001460270"/>
    </source>
</evidence>
<dbReference type="GO" id="GO:0019216">
    <property type="term" value="P:regulation of lipid metabolic process"/>
    <property type="evidence" value="ECO:0007669"/>
    <property type="project" value="InterPro"/>
</dbReference>
<dbReference type="InterPro" id="IPR026614">
    <property type="entry name" value="ANGPTL8"/>
</dbReference>
<keyword evidence="2" id="KW-0732">Signal</keyword>